<dbReference type="CDD" id="cd02674">
    <property type="entry name" value="Peptidase_C19R"/>
    <property type="match status" value="1"/>
</dbReference>
<sequence length="995" mass="112052">MSNGNVGTVMKSNSEGELLKSSEMTINSERTNVQSAEPSRLKRTFTLPRNPFNTTRASKRRAKPRDETENKPHTNNESERNNNKKVFRRPSFRKFINKIAQHIGGVPVMNSTHDSRVPPLNLQTWATDQTPGVTGLRNHGNTCFINAILQCISHTDILAEYFVLDQYKIDLSRRNKLNSKKYGTKGEVTEQLALILKALWACQYNPELSTTFKQVVERHGSQYKGTQQHDALEFLQWLLDKVHEDLNTASKKKYKSIKTSGRSDEVIAAETLANHIRCNNSFIQAVFQAQYRSSLSCSRCCTQSNTFDPFQCISVQLPQIHRHSIYVTVLYTSQQPRQVKIGVNLASGATITELRDCLQSDTSIARANMLLTEISESGFLRTFTDTQGIGVITEIDPIYCIEVAQLKDVEEDSTSAYVLLCWINVLVKDGSCTRFGSPYTMQVSRETSYEDLQKLMLKEMAAVLHDDILTSQQPPGVFKIRISDPACDDNEPPCYLEPNLQHPLFMEDIDQALALCSEEGGPPHVKFVLEWTPETKNSIIADDSDVIEEHSSVKQLKAQALQGGVPLTLEECLRHYTKAETLTLDDAWRCPHCQQYLPVIKTLDVWSLPDILVVHFKRFRQQTLKGRLSTKLTTMVDFPVFGFDMSPHLANKKNSNLGNDLTDNQNTVILGGVGWSPWKRQRKQSQISDNMYDLYGVCYHHGTDLETGHYTAACKNPYDNQWYLYDDTKVTNISQQTSDISSVLVNNSAYILFYQKRSGIYVSSSSNSSSAASTSSIGSMGDHWISRMPKFTYIAPKISKLDTKTQNTANVNTVNEDSKPKSESNDTSLQVNAKNYRNSQESVALRSSQTLHNNSNRKSCENKATETECNVRGVVPAAEPKKPVYTTSIYINSSGNVDITTSCDNPSPVLSLHRVTGISENDVHIELDERDGFYKGDRGYGTLAAVHRFSQNEEREKCYHSDDEALPIGTNWKSESPKKENQSLSSMEVFISDYK</sequence>
<comment type="caution">
    <text evidence="5">The sequence shown here is derived from an EMBL/GenBank/DDBJ whole genome shotgun (WGS) entry which is preliminary data.</text>
</comment>
<evidence type="ECO:0000259" key="4">
    <source>
        <dbReference type="PROSITE" id="PS50235"/>
    </source>
</evidence>
<protein>
    <recommendedName>
        <fullName evidence="2">Ubiquitin carboxyl-terminal hydrolase</fullName>
        <ecNumber evidence="2">3.4.19.12</ecNumber>
    </recommendedName>
</protein>
<dbReference type="PANTHER" id="PTHR21646:SF14">
    <property type="entry name" value="FI05488P"/>
    <property type="match status" value="1"/>
</dbReference>
<dbReference type="GO" id="GO:0004843">
    <property type="term" value="F:cysteine-type deubiquitinase activity"/>
    <property type="evidence" value="ECO:0007669"/>
    <property type="project" value="UniProtKB-UniRule"/>
</dbReference>
<dbReference type="InterPro" id="IPR001394">
    <property type="entry name" value="Peptidase_C19_UCH"/>
</dbReference>
<dbReference type="PROSITE" id="PS00973">
    <property type="entry name" value="USP_2"/>
    <property type="match status" value="1"/>
</dbReference>
<reference evidence="5 6" key="1">
    <citation type="journal article" date="2024" name="Insects">
        <title>An Improved Chromosome-Level Genome Assembly of the Firefly Pyrocoelia pectoralis.</title>
        <authorList>
            <person name="Fu X."/>
            <person name="Meyer-Rochow V.B."/>
            <person name="Ballantyne L."/>
            <person name="Zhu X."/>
        </authorList>
    </citation>
    <scope>NUCLEOTIDE SEQUENCE [LARGE SCALE GENOMIC DNA]</scope>
    <source>
        <strain evidence="5">XCY_ONT2</strain>
    </source>
</reference>
<dbReference type="InterPro" id="IPR038765">
    <property type="entry name" value="Papain-like_cys_pep_sf"/>
</dbReference>
<evidence type="ECO:0000313" key="5">
    <source>
        <dbReference type="EMBL" id="KAK5640867.1"/>
    </source>
</evidence>
<dbReference type="GO" id="GO:0006508">
    <property type="term" value="P:proteolysis"/>
    <property type="evidence" value="ECO:0007669"/>
    <property type="project" value="UniProtKB-KW"/>
</dbReference>
<feature type="compositionally biased region" description="Polar residues" evidence="3">
    <location>
        <begin position="1"/>
        <end position="15"/>
    </location>
</feature>
<comment type="catalytic activity">
    <reaction evidence="1 2">
        <text>Thiol-dependent hydrolysis of ester, thioester, amide, peptide and isopeptide bonds formed by the C-terminal Gly of ubiquitin (a 76-residue protein attached to proteins as an intracellular targeting signal).</text>
        <dbReference type="EC" id="3.4.19.12"/>
    </reaction>
</comment>
<gene>
    <name evidence="5" type="ORF">RI129_009414</name>
</gene>
<feature type="compositionally biased region" description="Polar residues" evidence="3">
    <location>
        <begin position="22"/>
        <end position="37"/>
    </location>
</feature>
<dbReference type="PROSITE" id="PS00972">
    <property type="entry name" value="USP_1"/>
    <property type="match status" value="1"/>
</dbReference>
<name>A0AAN7ZFT5_9COLE</name>
<dbReference type="AlphaFoldDB" id="A0AAN7ZFT5"/>
<feature type="region of interest" description="Disordered" evidence="3">
    <location>
        <begin position="806"/>
        <end position="831"/>
    </location>
</feature>
<accession>A0AAN7ZFT5</accession>
<keyword evidence="2" id="KW-0833">Ubl conjugation pathway</keyword>
<feature type="compositionally biased region" description="Basic and acidic residues" evidence="3">
    <location>
        <begin position="64"/>
        <end position="82"/>
    </location>
</feature>
<keyword evidence="2" id="KW-0378">Hydrolase</keyword>
<dbReference type="PANTHER" id="PTHR21646">
    <property type="entry name" value="UBIQUITIN CARBOXYL-TERMINAL HYDROLASE"/>
    <property type="match status" value="1"/>
</dbReference>
<dbReference type="FunFam" id="3.90.70.10:FF:000046">
    <property type="entry name" value="ubiquitin carboxyl-terminal hydrolase 31"/>
    <property type="match status" value="1"/>
</dbReference>
<dbReference type="GO" id="GO:0016579">
    <property type="term" value="P:protein deubiquitination"/>
    <property type="evidence" value="ECO:0007669"/>
    <property type="project" value="InterPro"/>
</dbReference>
<evidence type="ECO:0000313" key="6">
    <source>
        <dbReference type="Proteomes" id="UP001329430"/>
    </source>
</evidence>
<organism evidence="5 6">
    <name type="scientific">Pyrocoelia pectoralis</name>
    <dbReference type="NCBI Taxonomy" id="417401"/>
    <lineage>
        <taxon>Eukaryota</taxon>
        <taxon>Metazoa</taxon>
        <taxon>Ecdysozoa</taxon>
        <taxon>Arthropoda</taxon>
        <taxon>Hexapoda</taxon>
        <taxon>Insecta</taxon>
        <taxon>Pterygota</taxon>
        <taxon>Neoptera</taxon>
        <taxon>Endopterygota</taxon>
        <taxon>Coleoptera</taxon>
        <taxon>Polyphaga</taxon>
        <taxon>Elateriformia</taxon>
        <taxon>Elateroidea</taxon>
        <taxon>Lampyridae</taxon>
        <taxon>Lampyrinae</taxon>
        <taxon>Pyrocoelia</taxon>
    </lineage>
</organism>
<dbReference type="EMBL" id="JAVRBK010000007">
    <property type="protein sequence ID" value="KAK5640867.1"/>
    <property type="molecule type" value="Genomic_DNA"/>
</dbReference>
<keyword evidence="2" id="KW-0645">Protease</keyword>
<dbReference type="InterPro" id="IPR028889">
    <property type="entry name" value="USP"/>
</dbReference>
<evidence type="ECO:0000256" key="3">
    <source>
        <dbReference type="SAM" id="MobiDB-lite"/>
    </source>
</evidence>
<dbReference type="EC" id="3.4.19.12" evidence="2"/>
<dbReference type="InterPro" id="IPR018200">
    <property type="entry name" value="USP_CS"/>
</dbReference>
<keyword evidence="6" id="KW-1185">Reference proteome</keyword>
<evidence type="ECO:0000256" key="2">
    <source>
        <dbReference type="RuleBase" id="RU366025"/>
    </source>
</evidence>
<dbReference type="Gene3D" id="3.90.70.10">
    <property type="entry name" value="Cysteine proteinases"/>
    <property type="match status" value="2"/>
</dbReference>
<comment type="similarity">
    <text evidence="2">Belongs to the peptidase C19 family.</text>
</comment>
<keyword evidence="2" id="KW-0788">Thiol protease</keyword>
<evidence type="ECO:0000256" key="1">
    <source>
        <dbReference type="ARBA" id="ARBA00000707"/>
    </source>
</evidence>
<dbReference type="PROSITE" id="PS50235">
    <property type="entry name" value="USP_3"/>
    <property type="match status" value="1"/>
</dbReference>
<proteinExistence type="inferred from homology"/>
<dbReference type="Pfam" id="PF00443">
    <property type="entry name" value="UCH"/>
    <property type="match status" value="1"/>
</dbReference>
<dbReference type="InterPro" id="IPR050185">
    <property type="entry name" value="Ub_carboxyl-term_hydrolase"/>
</dbReference>
<dbReference type="Proteomes" id="UP001329430">
    <property type="component" value="Chromosome 7"/>
</dbReference>
<feature type="compositionally biased region" description="Polar residues" evidence="3">
    <location>
        <begin position="806"/>
        <end position="815"/>
    </location>
</feature>
<feature type="domain" description="USP" evidence="4">
    <location>
        <begin position="134"/>
        <end position="757"/>
    </location>
</feature>
<feature type="region of interest" description="Disordered" evidence="3">
    <location>
        <begin position="1"/>
        <end position="88"/>
    </location>
</feature>
<dbReference type="SUPFAM" id="SSF54001">
    <property type="entry name" value="Cysteine proteinases"/>
    <property type="match status" value="1"/>
</dbReference>